<proteinExistence type="predicted"/>
<sequence>VEIDIGYKTYGPDDLERHSNFAPVEVTPGNTTSHVLNLDFTYKGDTKTRTIRTELQVTYTRDLLKHWVRFYYDRSPFRDDELNHDVLCLDTSATFPPVHWEKYSNIATFYQGSTIEAKANLAFGADCSQGSAITLRGTYEHTGADAEEIEDLASGQPPSRNRFKQNILRRLYEKCRSYQEQGVPKNYFCTKYLYQSSRLGKLNLDIEYHNLNPLHIPALHALHHHSKKHPGFFSTLLSHMHGTDGNLHAVSQVPAHKQPHHVRGSSSPRGRSRLPPRTCPRLHASSGTSSIPYPRVHQLAGVLVILQTRAL</sequence>
<feature type="non-terminal residue" evidence="2">
    <location>
        <position position="1"/>
    </location>
</feature>
<dbReference type="AlphaFoldDB" id="A0A147B7Y7"/>
<organism evidence="2">
    <name type="scientific">Alectorobius mimon</name>
    <dbReference type="NCBI Taxonomy" id="360319"/>
    <lineage>
        <taxon>Eukaryota</taxon>
        <taxon>Metazoa</taxon>
        <taxon>Ecdysozoa</taxon>
        <taxon>Arthropoda</taxon>
        <taxon>Chelicerata</taxon>
        <taxon>Arachnida</taxon>
        <taxon>Acari</taxon>
        <taxon>Parasitiformes</taxon>
        <taxon>Ixodida</taxon>
        <taxon>Ixodoidea</taxon>
        <taxon>Argasidae</taxon>
        <taxon>Ornithodorinae</taxon>
        <taxon>Alectorobius</taxon>
    </lineage>
</organism>
<accession>A0A147B7Y7</accession>
<dbReference type="EMBL" id="GEIB01001277">
    <property type="protein sequence ID" value="JAR86899.1"/>
    <property type="molecule type" value="Transcribed_RNA"/>
</dbReference>
<feature type="compositionally biased region" description="Low complexity" evidence="1">
    <location>
        <begin position="264"/>
        <end position="276"/>
    </location>
</feature>
<evidence type="ECO:0000313" key="2">
    <source>
        <dbReference type="EMBL" id="JAR86899.1"/>
    </source>
</evidence>
<protein>
    <submittedName>
        <fullName evidence="2">Hemelipoglycoprotein</fullName>
    </submittedName>
</protein>
<reference evidence="2" key="1">
    <citation type="submission" date="2016-03" db="EMBL/GenBank/DDBJ databases">
        <title>Gut transcriptome analysis on engorged females of Ornithodoros mimon (Acari: Argasidae) and phylogenetic inferences of soft ticks.</title>
        <authorList>
            <person name="Landulfo G.A."/>
            <person name="Giovanni D."/>
            <person name="Carvalho E."/>
            <person name="Junqueira-de-Azevedo I."/>
            <person name="Patane J."/>
            <person name="Mendoca R."/>
            <person name="Barros-Battesti D."/>
        </authorList>
    </citation>
    <scope>NUCLEOTIDE SEQUENCE</scope>
    <source>
        <strain evidence="2">Females</strain>
        <tissue evidence="2">Gut</tissue>
    </source>
</reference>
<evidence type="ECO:0000256" key="1">
    <source>
        <dbReference type="SAM" id="MobiDB-lite"/>
    </source>
</evidence>
<name>A0A147B7Y7_9ACAR</name>
<feature type="region of interest" description="Disordered" evidence="1">
    <location>
        <begin position="254"/>
        <end position="287"/>
    </location>
</feature>